<dbReference type="Gene3D" id="2.130.10.10">
    <property type="entry name" value="YVTN repeat-like/Quinoprotein amine dehydrogenase"/>
    <property type="match status" value="1"/>
</dbReference>
<dbReference type="Proteomes" id="UP000320421">
    <property type="component" value="Chromosome"/>
</dbReference>
<organism evidence="1 2">
    <name type="scientific">Gimesia chilikensis</name>
    <dbReference type="NCBI Taxonomy" id="2605989"/>
    <lineage>
        <taxon>Bacteria</taxon>
        <taxon>Pseudomonadati</taxon>
        <taxon>Planctomycetota</taxon>
        <taxon>Planctomycetia</taxon>
        <taxon>Planctomycetales</taxon>
        <taxon>Planctomycetaceae</taxon>
        <taxon>Gimesia</taxon>
    </lineage>
</organism>
<evidence type="ECO:0000313" key="1">
    <source>
        <dbReference type="EMBL" id="QDT22475.1"/>
    </source>
</evidence>
<dbReference type="InterPro" id="IPR015943">
    <property type="entry name" value="WD40/YVTN_repeat-like_dom_sf"/>
</dbReference>
<evidence type="ECO:0008006" key="3">
    <source>
        <dbReference type="Google" id="ProtNLM"/>
    </source>
</evidence>
<keyword evidence="2" id="KW-1185">Reference proteome</keyword>
<dbReference type="InterPro" id="IPR011047">
    <property type="entry name" value="Quinoprotein_ADH-like_sf"/>
</dbReference>
<evidence type="ECO:0000313" key="2">
    <source>
        <dbReference type="Proteomes" id="UP000320421"/>
    </source>
</evidence>
<reference evidence="1 2" key="1">
    <citation type="submission" date="2019-02" db="EMBL/GenBank/DDBJ databases">
        <title>Deep-cultivation of Planctomycetes and their phenomic and genomic characterization uncovers novel biology.</title>
        <authorList>
            <person name="Wiegand S."/>
            <person name="Jogler M."/>
            <person name="Boedeker C."/>
            <person name="Pinto D."/>
            <person name="Vollmers J."/>
            <person name="Rivas-Marin E."/>
            <person name="Kohn T."/>
            <person name="Peeters S.H."/>
            <person name="Heuer A."/>
            <person name="Rast P."/>
            <person name="Oberbeckmann S."/>
            <person name="Bunk B."/>
            <person name="Jeske O."/>
            <person name="Meyerdierks A."/>
            <person name="Storesund J.E."/>
            <person name="Kallscheuer N."/>
            <person name="Luecker S."/>
            <person name="Lage O.M."/>
            <person name="Pohl T."/>
            <person name="Merkel B.J."/>
            <person name="Hornburger P."/>
            <person name="Mueller R.-W."/>
            <person name="Bruemmer F."/>
            <person name="Labrenz M."/>
            <person name="Spormann A.M."/>
            <person name="Op den Camp H."/>
            <person name="Overmann J."/>
            <person name="Amann R."/>
            <person name="Jetten M.S.M."/>
            <person name="Mascher T."/>
            <person name="Medema M.H."/>
            <person name="Devos D.P."/>
            <person name="Kaster A.-K."/>
            <person name="Ovreas L."/>
            <person name="Rohde M."/>
            <person name="Galperin M.Y."/>
            <person name="Jogler C."/>
        </authorList>
    </citation>
    <scope>NUCLEOTIDE SEQUENCE [LARGE SCALE GENOMIC DNA]</scope>
    <source>
        <strain evidence="1 2">HG66A1</strain>
    </source>
</reference>
<name>A0A517PSX6_9PLAN</name>
<proteinExistence type="predicted"/>
<dbReference type="OrthoDB" id="234493at2"/>
<accession>A0A517PSX6</accession>
<dbReference type="EMBL" id="CP036266">
    <property type="protein sequence ID" value="QDT22475.1"/>
    <property type="molecule type" value="Genomic_DNA"/>
</dbReference>
<sequence length="1066" mass="120923">MSIRNIDGTFRFTAFRTAIARRLVTPDIAVDSPNHSTPDDPVRDLLGMTELRDRARRAYEEWWTEHGNEIATEYEPALREFCRELFFWTSADRFFASMPDADLYYPVPICLAKDCDKTWEDLADLLLKTAGDSHGLLISARSGGGKTVGSWCAWFRCFSDRTWIPYPNQPETHRLAPASAGSVAAPLAGFLPVWIDVADSTLLKGDEDGSILKLIARQCLGHLNLDEDARLRLLNRYLQLGSQKFLLFFDLNHAPAEVRDRYAEALIRFQNCYGPGLGHRCIVIYSATGQRGEYPPNMIHSETSAPCFIKYHLSPLNDRVAIDYLARIRNAENGLFDHLDHWLQNWSGDPDASLPRSKHDPKTELTHLNRLLRLRRWSVDCDLAIVASDIRKDDTEEQETFITIPLLMHWFSEFPPEVLDRIGNLSHIYTIMTWQHLEREKSDWRRNTSQLSSEDMLSALQRLALAILAQQGTTRLRIEEAKRLFTDPQLGNRRNKGRQSWMPVGDLLTGTSTYSRVFTENELNVIYEMGLLRKTRDSIGFAHDSLIYYFAARALREYDGAVLSSHEERLDATWPQAIANTLLDDPARWLLVVEFLGELIWTPDYGSSEEIPRHNQNLLRELVSRLVTFWPDLPRDEAMEFMKPVPELVWRLCSSKANNINDDVLRVVFRHTNQNSQFLFESPHLLLQEVLNECSWYAVGDSYPSLGREVVPWGMQLDRYSKKFDSANPHCRPEWLKKIQGVRLSDEEIYTDKGVDVVVYTAPVGLRIVAVVRNYIVIYNPYTAEVEQKIKLANVISIDFVAVYESTEGPRVVAGAGNYMNICNPCTGEVEQEIEEPCEHPDGGRNRRIACIVTYSGMEGPRIVSSSSGWIVIHDPQTGNVVQTIETPLGFVNSMSVYHGQEGPRIVLVGSEIVICDPKTGKVERILEGGHRWSTSGVTFDSVESAAVFESPDGLRLVSGGMDDRLLIRNLQNGRVEQAIAHAGYIDDLMVCSHPEGPRIISSSHRGIKFWDLKQILSWTGDSANQPLPISEFELLNGLMMAIDEANQHLFVGTIGGFEVYEFVTN</sequence>
<dbReference type="AlphaFoldDB" id="A0A517PSX6"/>
<dbReference type="RefSeq" id="WP_145188359.1">
    <property type="nucleotide sequence ID" value="NZ_CP036266.1"/>
</dbReference>
<gene>
    <name evidence="1" type="ORF">HG66A1_42830</name>
</gene>
<protein>
    <recommendedName>
        <fullName evidence="3">WD domain, G-beta repeat</fullName>
    </recommendedName>
</protein>
<dbReference type="SUPFAM" id="SSF50998">
    <property type="entry name" value="Quinoprotein alcohol dehydrogenase-like"/>
    <property type="match status" value="1"/>
</dbReference>